<name>A0ACB9RQN0_9MYRT</name>
<reference evidence="2" key="1">
    <citation type="journal article" date="2023" name="Front. Plant Sci.">
        <title>Chromosomal-level genome assembly of Melastoma candidum provides insights into trichome evolution.</title>
        <authorList>
            <person name="Zhong Y."/>
            <person name="Wu W."/>
            <person name="Sun C."/>
            <person name="Zou P."/>
            <person name="Liu Y."/>
            <person name="Dai S."/>
            <person name="Zhou R."/>
        </authorList>
    </citation>
    <scope>NUCLEOTIDE SEQUENCE [LARGE SCALE GENOMIC DNA]</scope>
</reference>
<dbReference type="Proteomes" id="UP001057402">
    <property type="component" value="Chromosome 3"/>
</dbReference>
<organism evidence="1 2">
    <name type="scientific">Melastoma candidum</name>
    <dbReference type="NCBI Taxonomy" id="119954"/>
    <lineage>
        <taxon>Eukaryota</taxon>
        <taxon>Viridiplantae</taxon>
        <taxon>Streptophyta</taxon>
        <taxon>Embryophyta</taxon>
        <taxon>Tracheophyta</taxon>
        <taxon>Spermatophyta</taxon>
        <taxon>Magnoliopsida</taxon>
        <taxon>eudicotyledons</taxon>
        <taxon>Gunneridae</taxon>
        <taxon>Pentapetalae</taxon>
        <taxon>rosids</taxon>
        <taxon>malvids</taxon>
        <taxon>Myrtales</taxon>
        <taxon>Melastomataceae</taxon>
        <taxon>Melastomatoideae</taxon>
        <taxon>Melastomateae</taxon>
        <taxon>Melastoma</taxon>
    </lineage>
</organism>
<dbReference type="EMBL" id="CM042882">
    <property type="protein sequence ID" value="KAI4381205.1"/>
    <property type="molecule type" value="Genomic_DNA"/>
</dbReference>
<comment type="caution">
    <text evidence="1">The sequence shown here is derived from an EMBL/GenBank/DDBJ whole genome shotgun (WGS) entry which is preliminary data.</text>
</comment>
<gene>
    <name evidence="1" type="ORF">MLD38_007303</name>
</gene>
<proteinExistence type="predicted"/>
<protein>
    <submittedName>
        <fullName evidence="1">Uncharacterized protein</fullName>
    </submittedName>
</protein>
<sequence>MGQRAMMGNMSGDNIEDDERDEKDQKATALDIAQIYCLRELLTDAILFKVRRPSATLPPVLGAYMYALACLLSYDGLSGISLPPPKSSESNSKPSKMTREPGREGPGAQLPSNLLASFLSPHGHHKPMDIDYNAGLENVVENYDNGSRSIHIQEQPLPFDQNAAFNLSTNEQYGNGLPRQSYYQKIPPGNHWSFPYNDPNAAFNIPMNRRYGNGSPRQSYYHEIPPGSCQSFPFDDHRAGVDVRKRKVKGKGRSGRGIQQPATVAPKTPNQKTTKKVPVLVSYGAGTFGPYGPTRGDSLKRHWEIG</sequence>
<evidence type="ECO:0000313" key="2">
    <source>
        <dbReference type="Proteomes" id="UP001057402"/>
    </source>
</evidence>
<keyword evidence="2" id="KW-1185">Reference proteome</keyword>
<accession>A0ACB9RQN0</accession>
<evidence type="ECO:0000313" key="1">
    <source>
        <dbReference type="EMBL" id="KAI4381205.1"/>
    </source>
</evidence>